<keyword evidence="1" id="KW-0472">Membrane</keyword>
<feature type="transmembrane region" description="Helical" evidence="1">
    <location>
        <begin position="20"/>
        <end position="40"/>
    </location>
</feature>
<dbReference type="PANTHER" id="PTHR37994">
    <property type="entry name" value="ARAE_2_N DOMAIN-CONTAINING PROTEIN-RELATED"/>
    <property type="match status" value="1"/>
</dbReference>
<keyword evidence="1" id="KW-1133">Transmembrane helix</keyword>
<feature type="transmembrane region" description="Helical" evidence="1">
    <location>
        <begin position="46"/>
        <end position="64"/>
    </location>
</feature>
<feature type="transmembrane region" description="Helical" evidence="1">
    <location>
        <begin position="151"/>
        <end position="172"/>
    </location>
</feature>
<dbReference type="GeneID" id="89921973"/>
<organism evidence="3 4">
    <name type="scientific">Saxophila tyrrhenica</name>
    <dbReference type="NCBI Taxonomy" id="1690608"/>
    <lineage>
        <taxon>Eukaryota</taxon>
        <taxon>Fungi</taxon>
        <taxon>Dikarya</taxon>
        <taxon>Ascomycota</taxon>
        <taxon>Pezizomycotina</taxon>
        <taxon>Dothideomycetes</taxon>
        <taxon>Dothideomycetidae</taxon>
        <taxon>Mycosphaerellales</taxon>
        <taxon>Extremaceae</taxon>
        <taxon>Saxophila</taxon>
    </lineage>
</organism>
<feature type="domain" description="Putative ER transporter 6TM N-terminal" evidence="2">
    <location>
        <begin position="122"/>
        <end position="348"/>
    </location>
</feature>
<evidence type="ECO:0000256" key="1">
    <source>
        <dbReference type="SAM" id="Phobius"/>
    </source>
</evidence>
<dbReference type="RefSeq" id="XP_064664122.1">
    <property type="nucleotide sequence ID" value="XM_064797888.1"/>
</dbReference>
<dbReference type="AlphaFoldDB" id="A0AAV9PNI6"/>
<protein>
    <recommendedName>
        <fullName evidence="2">Putative ER transporter 6TM N-terminal domain-containing protein</fullName>
    </recommendedName>
</protein>
<proteinExistence type="predicted"/>
<accession>A0AAV9PNI6</accession>
<dbReference type="EMBL" id="JAVRRT010000001">
    <property type="protein sequence ID" value="KAK5175484.1"/>
    <property type="molecule type" value="Genomic_DNA"/>
</dbReference>
<gene>
    <name evidence="3" type="ORF">LTR77_000623</name>
</gene>
<reference evidence="3 4" key="1">
    <citation type="submission" date="2023-08" db="EMBL/GenBank/DDBJ databases">
        <title>Black Yeasts Isolated from many extreme environments.</title>
        <authorList>
            <person name="Coleine C."/>
            <person name="Stajich J.E."/>
            <person name="Selbmann L."/>
        </authorList>
    </citation>
    <scope>NUCLEOTIDE SEQUENCE [LARGE SCALE GENOMIC DNA]</scope>
    <source>
        <strain evidence="3 4">CCFEE 5935</strain>
    </source>
</reference>
<feature type="transmembrane region" description="Helical" evidence="1">
    <location>
        <begin position="126"/>
        <end position="144"/>
    </location>
</feature>
<comment type="caution">
    <text evidence="3">The sequence shown here is derived from an EMBL/GenBank/DDBJ whole genome shotgun (WGS) entry which is preliminary data.</text>
</comment>
<dbReference type="Pfam" id="PF10337">
    <property type="entry name" value="ArAE_2_N"/>
    <property type="match status" value="1"/>
</dbReference>
<evidence type="ECO:0000259" key="2">
    <source>
        <dbReference type="Pfam" id="PF10337"/>
    </source>
</evidence>
<evidence type="ECO:0000313" key="4">
    <source>
        <dbReference type="Proteomes" id="UP001337655"/>
    </source>
</evidence>
<dbReference type="Proteomes" id="UP001337655">
    <property type="component" value="Unassembled WGS sequence"/>
</dbReference>
<evidence type="ECO:0000313" key="3">
    <source>
        <dbReference type="EMBL" id="KAK5175484.1"/>
    </source>
</evidence>
<name>A0AAV9PNI6_9PEZI</name>
<sequence length="440" mass="48129">MAGNGWARSCWEKSGLSLQVLLILFKSALAPTVALCLLLNDRVAAYYGPVGYITAILSINPVLPQAQFLELMTQQSFGICLATAATLLQLFCVIKARENTSPPLPPPPPNLPPTAALPPVPYNSSAAVVSAVWLVFLVFLVCYVRSARPQLTLACINTVIVVVVTSSIGPTLPNMRAALTFAKQLLVINLTGLALSVAVNLLIWPTTNRGAFKQDLRMWQLCIERCLAARAAVMDELWMQLRAVKETEKEAATTTVPTEGVVDTASPTQELLAVVDRMQTDLLYAKRELSIKKLTANDLSAIRALLYEVLQPVIGLMSGADRVKRLIANVDIQAHSELLLAEHAKATEAQGTLIDILQHSLQILGIAQGSRLDEEATMGGLQSLENRVQILREMRRERIEAWQHEYGSHTDKGSMESEQSLLFVVLDVGFVATYFSPDFD</sequence>
<keyword evidence="4" id="KW-1185">Reference proteome</keyword>
<feature type="transmembrane region" description="Helical" evidence="1">
    <location>
        <begin position="184"/>
        <end position="204"/>
    </location>
</feature>
<keyword evidence="1" id="KW-0812">Transmembrane</keyword>
<dbReference type="PANTHER" id="PTHR37994:SF4">
    <property type="entry name" value="ER TRANSPORTER 6TM N-TERMINAL DOMAIN-CONTAINING PROTEIN-RELATED"/>
    <property type="match status" value="1"/>
</dbReference>
<dbReference type="InterPro" id="IPR018823">
    <property type="entry name" value="ArAE_2_N"/>
</dbReference>